<evidence type="ECO:0000313" key="2">
    <source>
        <dbReference type="EMBL" id="KAF6793356.1"/>
    </source>
</evidence>
<evidence type="ECO:0000256" key="1">
    <source>
        <dbReference type="SAM" id="SignalP"/>
    </source>
</evidence>
<feature type="signal peptide" evidence="1">
    <location>
        <begin position="1"/>
        <end position="20"/>
    </location>
</feature>
<comment type="caution">
    <text evidence="2">The sequence shown here is derived from an EMBL/GenBank/DDBJ whole genome shotgun (WGS) entry which is preliminary data.</text>
</comment>
<name>A0A8H6IRV2_9PEZI</name>
<proteinExistence type="predicted"/>
<gene>
    <name evidence="2" type="ORF">CSOJ01_13961</name>
</gene>
<keyword evidence="1" id="KW-0732">Signal</keyword>
<evidence type="ECO:0000313" key="3">
    <source>
        <dbReference type="Proteomes" id="UP000652219"/>
    </source>
</evidence>
<dbReference type="AlphaFoldDB" id="A0A8H6IRV2"/>
<protein>
    <recommendedName>
        <fullName evidence="4">Heterokaryon incompatibility protein</fullName>
    </recommendedName>
</protein>
<keyword evidence="3" id="KW-1185">Reference proteome</keyword>
<sequence>MKWPSTWSSFIAWPMRLATAEIATSLSDSGYVNLRHDFPQRSEKVRQTIWKSFGCVLELPASPRHLPDAEVDDPRGKQPLLQSPCTCAQRSLYWSHSTCFTITSRWVPTIRTKFPETDERQRFFYRAPTWSWASARDVVFFDPIRFEQRQETTPWKHAGVLADVTSCSGDSEAGDMSPKSLSILGLAAFLIRGTLTYAKKDEPYIMVRKDSVAQSFCLESVESTIDFARFVVLTDDLNDIAWQGSETMFCPLFWANYDRSGQRCDDRVRGLFIMRTDKVEDGHPVFERVGCGMIVFNLGSTWADLVEALKLKRSTVLLA</sequence>
<dbReference type="Proteomes" id="UP000652219">
    <property type="component" value="Unassembled WGS sequence"/>
</dbReference>
<feature type="chain" id="PRO_5034593083" description="Heterokaryon incompatibility protein" evidence="1">
    <location>
        <begin position="21"/>
        <end position="319"/>
    </location>
</feature>
<reference evidence="2 3" key="1">
    <citation type="journal article" date="2020" name="Phytopathology">
        <title>Genome Sequence Resources of Colletotrichum truncatum, C. plurivorum, C. musicola, and C. sojae: Four Species Pathogenic to Soybean (Glycine max).</title>
        <authorList>
            <person name="Rogerio F."/>
            <person name="Boufleur T.R."/>
            <person name="Ciampi-Guillardi M."/>
            <person name="Sukno S.A."/>
            <person name="Thon M.R."/>
            <person name="Massola Junior N.S."/>
            <person name="Baroncelli R."/>
        </authorList>
    </citation>
    <scope>NUCLEOTIDE SEQUENCE [LARGE SCALE GENOMIC DNA]</scope>
    <source>
        <strain evidence="2 3">LFN0009</strain>
    </source>
</reference>
<organism evidence="2 3">
    <name type="scientific">Colletotrichum sojae</name>
    <dbReference type="NCBI Taxonomy" id="2175907"/>
    <lineage>
        <taxon>Eukaryota</taxon>
        <taxon>Fungi</taxon>
        <taxon>Dikarya</taxon>
        <taxon>Ascomycota</taxon>
        <taxon>Pezizomycotina</taxon>
        <taxon>Sordariomycetes</taxon>
        <taxon>Hypocreomycetidae</taxon>
        <taxon>Glomerellales</taxon>
        <taxon>Glomerellaceae</taxon>
        <taxon>Colletotrichum</taxon>
        <taxon>Colletotrichum orchidearum species complex</taxon>
    </lineage>
</organism>
<dbReference type="EMBL" id="WIGN01000436">
    <property type="protein sequence ID" value="KAF6793356.1"/>
    <property type="molecule type" value="Genomic_DNA"/>
</dbReference>
<evidence type="ECO:0008006" key="4">
    <source>
        <dbReference type="Google" id="ProtNLM"/>
    </source>
</evidence>
<accession>A0A8H6IRV2</accession>